<dbReference type="PANTHER" id="PTHR22605:SF16">
    <property type="entry name" value="E3 UBIQUITIN-PROTEIN LIGASE RNF213"/>
    <property type="match status" value="1"/>
</dbReference>
<evidence type="ECO:0000313" key="9">
    <source>
        <dbReference type="Proteomes" id="UP000828390"/>
    </source>
</evidence>
<keyword evidence="2" id="KW-0963">Cytoplasm</keyword>
<sequence>MDQGSEIAGPFIALMKGDSIITGMFLPTMPEDNWEEIRDVLLAGKDGNLVVYACPNGHRYTIGECGRPTETSICPECQAEIGGVDHDSAEGNVRLTGQDSTQKGHILQKAVQGGSPRPERDLMPVQCAAIKLILHMAMFLGPVDSIKDIIHPNVEESEMSGFFMDHINANIEELQTILKCNAEDVVLLMHCVVNGMMLHRETKTETYCRLQTKGDRKQWENAFSAEILNGVFGNRDQHLKTLSHVIASDERLGTDPLKKLIYEVDNTENATDIPNNILEMRSAWCYRSPITLEHIRVQLDTAATNNRHTTLKHFLKEDYILKAVRCLPNILRLQRILLQRFRKRLDKADAKKLTVKHMKDDMHAGPHTTHLIEEFANAWDITRKNLEHYVCRTQFGFVRVPNEFSRTPIHDGTPLAVFLPATDGPGLCSYVMTHFLCHKQNEMMNVYIESERHSEIQKIAPMDIAAAHLISYDEDNDLMPLVLANCHYAFEVGVGTQIEYDLVGLERQVMDRCLFSKSLIDLKKIPMVDVMIYRTELTNKAVLERIAQTIPQAKLSSAIKTQIYDELRYLPDVCTSLQNLDIAISFLQITGGDSDKSLKTFMEESLQMGSTLLSQTACKSCELQHAQALWLLVSFQKSKIQIDSGQTNEETFETLPKEFLCDIPEDIGKKFLTYVRDLSSEKLLNMLEKLHEFLILQLPVRENTDDEDYVNNTEYSLFDGLDSLIEDEFLLASFPKEVMFKHSVHAWVMAYEELKVKTARK</sequence>
<keyword evidence="4" id="KW-0863">Zinc-finger</keyword>
<dbReference type="GO" id="GO:0005737">
    <property type="term" value="C:cytoplasm"/>
    <property type="evidence" value="ECO:0007669"/>
    <property type="project" value="UniProtKB-SubCell"/>
</dbReference>
<dbReference type="GO" id="GO:0016887">
    <property type="term" value="F:ATP hydrolysis activity"/>
    <property type="evidence" value="ECO:0007669"/>
    <property type="project" value="InterPro"/>
</dbReference>
<evidence type="ECO:0000256" key="3">
    <source>
        <dbReference type="ARBA" id="ARBA00022723"/>
    </source>
</evidence>
<evidence type="ECO:0000256" key="2">
    <source>
        <dbReference type="ARBA" id="ARBA00022490"/>
    </source>
</evidence>
<dbReference type="GO" id="GO:0002376">
    <property type="term" value="P:immune system process"/>
    <property type="evidence" value="ECO:0007669"/>
    <property type="project" value="UniProtKB-KW"/>
</dbReference>
<dbReference type="InterPro" id="IPR031248">
    <property type="entry name" value="RNF213"/>
</dbReference>
<gene>
    <name evidence="8" type="ORF">DPMN_162643</name>
</gene>
<keyword evidence="6" id="KW-0391">Immunity</keyword>
<keyword evidence="5" id="KW-0862">Zinc</keyword>
<proteinExistence type="predicted"/>
<dbReference type="InterPro" id="IPR046439">
    <property type="entry name" value="ZF_RZ_dom"/>
</dbReference>
<reference evidence="8" key="1">
    <citation type="journal article" date="2019" name="bioRxiv">
        <title>The Genome of the Zebra Mussel, Dreissena polymorpha: A Resource for Invasive Species Research.</title>
        <authorList>
            <person name="McCartney M.A."/>
            <person name="Auch B."/>
            <person name="Kono T."/>
            <person name="Mallez S."/>
            <person name="Zhang Y."/>
            <person name="Obille A."/>
            <person name="Becker A."/>
            <person name="Abrahante J.E."/>
            <person name="Garbe J."/>
            <person name="Badalamenti J.P."/>
            <person name="Herman A."/>
            <person name="Mangelson H."/>
            <person name="Liachko I."/>
            <person name="Sullivan S."/>
            <person name="Sone E.D."/>
            <person name="Koren S."/>
            <person name="Silverstein K.A.T."/>
            <person name="Beckman K.B."/>
            <person name="Gohl D.M."/>
        </authorList>
    </citation>
    <scope>NUCLEOTIDE SEQUENCE</scope>
    <source>
        <strain evidence="8">Duluth1</strain>
        <tissue evidence="8">Whole animal</tissue>
    </source>
</reference>
<dbReference type="PROSITE" id="PS51981">
    <property type="entry name" value="ZF_RZ"/>
    <property type="match status" value="1"/>
</dbReference>
<evidence type="ECO:0000256" key="4">
    <source>
        <dbReference type="ARBA" id="ARBA00022771"/>
    </source>
</evidence>
<evidence type="ECO:0000256" key="1">
    <source>
        <dbReference type="ARBA" id="ARBA00004496"/>
    </source>
</evidence>
<evidence type="ECO:0000256" key="5">
    <source>
        <dbReference type="ARBA" id="ARBA00022833"/>
    </source>
</evidence>
<keyword evidence="9" id="KW-1185">Reference proteome</keyword>
<dbReference type="PANTHER" id="PTHR22605">
    <property type="entry name" value="RZ-TYPE DOMAIN-CONTAINING PROTEIN"/>
    <property type="match status" value="1"/>
</dbReference>
<dbReference type="EMBL" id="JAIWYP010000008">
    <property type="protein sequence ID" value="KAH3784679.1"/>
    <property type="molecule type" value="Genomic_DNA"/>
</dbReference>
<dbReference type="Proteomes" id="UP000828390">
    <property type="component" value="Unassembled WGS sequence"/>
</dbReference>
<evidence type="ECO:0000313" key="8">
    <source>
        <dbReference type="EMBL" id="KAH3784679.1"/>
    </source>
</evidence>
<dbReference type="GO" id="GO:0004842">
    <property type="term" value="F:ubiquitin-protein transferase activity"/>
    <property type="evidence" value="ECO:0007669"/>
    <property type="project" value="InterPro"/>
</dbReference>
<comment type="subcellular location">
    <subcellularLocation>
        <location evidence="1">Cytoplasm</location>
    </subcellularLocation>
</comment>
<name>A0A9D4ES11_DREPO</name>
<dbReference type="GO" id="GO:0008270">
    <property type="term" value="F:zinc ion binding"/>
    <property type="evidence" value="ECO:0007669"/>
    <property type="project" value="UniProtKB-KW"/>
</dbReference>
<accession>A0A9D4ES11</accession>
<dbReference type="Pfam" id="PF20173">
    <property type="entry name" value="ZnF_RZ-type"/>
    <property type="match status" value="1"/>
</dbReference>
<reference evidence="8" key="2">
    <citation type="submission" date="2020-11" db="EMBL/GenBank/DDBJ databases">
        <authorList>
            <person name="McCartney M.A."/>
            <person name="Auch B."/>
            <person name="Kono T."/>
            <person name="Mallez S."/>
            <person name="Becker A."/>
            <person name="Gohl D.M."/>
            <person name="Silverstein K.A.T."/>
            <person name="Koren S."/>
            <person name="Bechman K.B."/>
            <person name="Herman A."/>
            <person name="Abrahante J.E."/>
            <person name="Garbe J."/>
        </authorList>
    </citation>
    <scope>NUCLEOTIDE SEQUENCE</scope>
    <source>
        <strain evidence="8">Duluth1</strain>
        <tissue evidence="8">Whole animal</tissue>
    </source>
</reference>
<keyword evidence="3" id="KW-0479">Metal-binding</keyword>
<organism evidence="8 9">
    <name type="scientific">Dreissena polymorpha</name>
    <name type="common">Zebra mussel</name>
    <name type="synonym">Mytilus polymorpha</name>
    <dbReference type="NCBI Taxonomy" id="45954"/>
    <lineage>
        <taxon>Eukaryota</taxon>
        <taxon>Metazoa</taxon>
        <taxon>Spiralia</taxon>
        <taxon>Lophotrochozoa</taxon>
        <taxon>Mollusca</taxon>
        <taxon>Bivalvia</taxon>
        <taxon>Autobranchia</taxon>
        <taxon>Heteroconchia</taxon>
        <taxon>Euheterodonta</taxon>
        <taxon>Imparidentia</taxon>
        <taxon>Neoheterodontei</taxon>
        <taxon>Myida</taxon>
        <taxon>Dreissenoidea</taxon>
        <taxon>Dreissenidae</taxon>
        <taxon>Dreissena</taxon>
    </lineage>
</organism>
<evidence type="ECO:0000256" key="6">
    <source>
        <dbReference type="ARBA" id="ARBA00022859"/>
    </source>
</evidence>
<evidence type="ECO:0000259" key="7">
    <source>
        <dbReference type="PROSITE" id="PS51981"/>
    </source>
</evidence>
<comment type="caution">
    <text evidence="8">The sequence shown here is derived from an EMBL/GenBank/DDBJ whole genome shotgun (WGS) entry which is preliminary data.</text>
</comment>
<dbReference type="AlphaFoldDB" id="A0A9D4ES11"/>
<protein>
    <recommendedName>
        <fullName evidence="7">RZ-type domain-containing protein</fullName>
    </recommendedName>
</protein>
<feature type="domain" description="RZ-type" evidence="7">
    <location>
        <begin position="29"/>
        <end position="103"/>
    </location>
</feature>